<dbReference type="Gene3D" id="3.40.50.1110">
    <property type="entry name" value="SGNH hydrolase"/>
    <property type="match status" value="2"/>
</dbReference>
<comment type="similarity">
    <text evidence="1">Belongs to the 'GDSL' lipolytic enzyme family.</text>
</comment>
<dbReference type="GO" id="GO:0016788">
    <property type="term" value="F:hydrolase activity, acting on ester bonds"/>
    <property type="evidence" value="ECO:0007669"/>
    <property type="project" value="InterPro"/>
</dbReference>
<dbReference type="PANTHER" id="PTHR22835:SF683">
    <property type="entry name" value="OS05G0506800 PROTEIN"/>
    <property type="match status" value="1"/>
</dbReference>
<keyword evidence="2" id="KW-0325">Glycoprotein</keyword>
<protein>
    <submittedName>
        <fullName evidence="4">GDSL esterase/lipase</fullName>
    </submittedName>
</protein>
<dbReference type="InterPro" id="IPR036514">
    <property type="entry name" value="SGNH_hydro_sf"/>
</dbReference>
<evidence type="ECO:0000256" key="3">
    <source>
        <dbReference type="SAM" id="SignalP"/>
    </source>
</evidence>
<dbReference type="Pfam" id="PF00657">
    <property type="entry name" value="Lipase_GDSL"/>
    <property type="match status" value="2"/>
</dbReference>
<gene>
    <name evidence="4" type="ORF">FCM35_KLT05639</name>
</gene>
<dbReference type="SUPFAM" id="SSF52266">
    <property type="entry name" value="SGNH hydrolase"/>
    <property type="match status" value="1"/>
</dbReference>
<reference evidence="4" key="1">
    <citation type="submission" date="2020-01" db="EMBL/GenBank/DDBJ databases">
        <title>Genome sequence of Kobresia littledalei, the first chromosome-level genome in the family Cyperaceae.</title>
        <authorList>
            <person name="Qu G."/>
        </authorList>
    </citation>
    <scope>NUCLEOTIDE SEQUENCE</scope>
    <source>
        <strain evidence="4">C.B.Clarke</strain>
        <tissue evidence="4">Leaf</tissue>
    </source>
</reference>
<dbReference type="PANTHER" id="PTHR22835">
    <property type="entry name" value="ZINC FINGER FYVE DOMAIN CONTAINING PROTEIN"/>
    <property type="match status" value="1"/>
</dbReference>
<evidence type="ECO:0000256" key="1">
    <source>
        <dbReference type="ARBA" id="ARBA00008668"/>
    </source>
</evidence>
<proteinExistence type="inferred from homology"/>
<name>A0A833QVK3_9POAL</name>
<dbReference type="AlphaFoldDB" id="A0A833QVK3"/>
<accession>A0A833QVK3</accession>
<dbReference type="EMBL" id="SWLB01000015">
    <property type="protein sequence ID" value="KAF3328561.1"/>
    <property type="molecule type" value="Genomic_DNA"/>
</dbReference>
<sequence length="294" mass="33022">MELSIFFFLFGVLSCYAHAAQTTQSFTSIFCFGDSYTDTGNFPTLAAAAGWPSIFTSINPPYGETFFRHPAGRWSDGRLIIDFIAEAYGLPHVPPYKAYNGSFNQGANFAVGGATAINVELFEEKGFVKFNMIRDSLDYQLAWFKELKTSLCNSTEGDYEANTGCLKKYNDLAFYHNLLLRQELMQLRGKYPHVKLSYTNYYDPVINIVKSPNHFGIINTPLQVCCGKDGPYNYNTTELCGMPGVNACQTPSTYLHWDGVHLTEAAHRYIATTWLDGPYADPPIRAPCTKLKYK</sequence>
<dbReference type="InterPro" id="IPR001087">
    <property type="entry name" value="GDSL"/>
</dbReference>
<evidence type="ECO:0000313" key="4">
    <source>
        <dbReference type="EMBL" id="KAF3328561.1"/>
    </source>
</evidence>
<organism evidence="4 5">
    <name type="scientific">Carex littledalei</name>
    <dbReference type="NCBI Taxonomy" id="544730"/>
    <lineage>
        <taxon>Eukaryota</taxon>
        <taxon>Viridiplantae</taxon>
        <taxon>Streptophyta</taxon>
        <taxon>Embryophyta</taxon>
        <taxon>Tracheophyta</taxon>
        <taxon>Spermatophyta</taxon>
        <taxon>Magnoliopsida</taxon>
        <taxon>Liliopsida</taxon>
        <taxon>Poales</taxon>
        <taxon>Cyperaceae</taxon>
        <taxon>Cyperoideae</taxon>
        <taxon>Cariceae</taxon>
        <taxon>Carex</taxon>
        <taxon>Carex subgen. Euthyceras</taxon>
    </lineage>
</organism>
<dbReference type="OrthoDB" id="1600564at2759"/>
<evidence type="ECO:0000256" key="2">
    <source>
        <dbReference type="ARBA" id="ARBA00023180"/>
    </source>
</evidence>
<comment type="caution">
    <text evidence="4">The sequence shown here is derived from an EMBL/GenBank/DDBJ whole genome shotgun (WGS) entry which is preliminary data.</text>
</comment>
<feature type="signal peptide" evidence="3">
    <location>
        <begin position="1"/>
        <end position="19"/>
    </location>
</feature>
<feature type="chain" id="PRO_5033008290" evidence="3">
    <location>
        <begin position="20"/>
        <end position="294"/>
    </location>
</feature>
<keyword evidence="5" id="KW-1185">Reference proteome</keyword>
<keyword evidence="3" id="KW-0732">Signal</keyword>
<dbReference type="Proteomes" id="UP000623129">
    <property type="component" value="Unassembled WGS sequence"/>
</dbReference>
<evidence type="ECO:0000313" key="5">
    <source>
        <dbReference type="Proteomes" id="UP000623129"/>
    </source>
</evidence>